<evidence type="ECO:0000256" key="11">
    <source>
        <dbReference type="ARBA" id="ARBA00023180"/>
    </source>
</evidence>
<keyword evidence="8" id="KW-0256">Endoplasmic reticulum</keyword>
<dbReference type="GO" id="GO:0031965">
    <property type="term" value="C:nuclear membrane"/>
    <property type="evidence" value="ECO:0007669"/>
    <property type="project" value="UniProtKB-SubCell"/>
</dbReference>
<evidence type="ECO:0000256" key="3">
    <source>
        <dbReference type="ARBA" id="ARBA00004586"/>
    </source>
</evidence>
<gene>
    <name evidence="14" type="ORF">GGU10DRAFT_436481</name>
</gene>
<dbReference type="InterPro" id="IPR007292">
    <property type="entry name" value="Nuclear_fusion_Kar5"/>
</dbReference>
<evidence type="ECO:0000256" key="2">
    <source>
        <dbReference type="ARBA" id="ARBA00004126"/>
    </source>
</evidence>
<keyword evidence="5" id="KW-0415">Karyogamy</keyword>
<keyword evidence="6" id="KW-0812">Transmembrane</keyword>
<organism evidence="14 15">
    <name type="scientific">Lentinula aff. detonsa</name>
    <dbReference type="NCBI Taxonomy" id="2804958"/>
    <lineage>
        <taxon>Eukaryota</taxon>
        <taxon>Fungi</taxon>
        <taxon>Dikarya</taxon>
        <taxon>Basidiomycota</taxon>
        <taxon>Agaricomycotina</taxon>
        <taxon>Agaricomycetes</taxon>
        <taxon>Agaricomycetidae</taxon>
        <taxon>Agaricales</taxon>
        <taxon>Marasmiineae</taxon>
        <taxon>Omphalotaceae</taxon>
        <taxon>Lentinula</taxon>
    </lineage>
</organism>
<evidence type="ECO:0000256" key="10">
    <source>
        <dbReference type="ARBA" id="ARBA00023136"/>
    </source>
</evidence>
<evidence type="ECO:0000256" key="9">
    <source>
        <dbReference type="ARBA" id="ARBA00022989"/>
    </source>
</evidence>
<proteinExistence type="inferred from homology"/>
<protein>
    <recommendedName>
        <fullName evidence="16">Karyogamy protein 5</fullName>
    </recommendedName>
</protein>
<evidence type="ECO:0000256" key="6">
    <source>
        <dbReference type="ARBA" id="ARBA00022692"/>
    </source>
</evidence>
<evidence type="ECO:0000256" key="7">
    <source>
        <dbReference type="ARBA" id="ARBA00022729"/>
    </source>
</evidence>
<keyword evidence="12" id="KW-0539">Nucleus</keyword>
<keyword evidence="7 13" id="KW-0732">Signal</keyword>
<accession>A0AA38KMT9</accession>
<evidence type="ECO:0000313" key="15">
    <source>
        <dbReference type="Proteomes" id="UP001163798"/>
    </source>
</evidence>
<evidence type="ECO:0000256" key="5">
    <source>
        <dbReference type="ARBA" id="ARBA00022459"/>
    </source>
</evidence>
<reference evidence="14" key="1">
    <citation type="submission" date="2022-08" db="EMBL/GenBank/DDBJ databases">
        <authorList>
            <consortium name="DOE Joint Genome Institute"/>
            <person name="Min B."/>
            <person name="Riley R."/>
            <person name="Sierra-Patev S."/>
            <person name="Naranjo-Ortiz M."/>
            <person name="Looney B."/>
            <person name="Konkel Z."/>
            <person name="Slot J.C."/>
            <person name="Sakamoto Y."/>
            <person name="Steenwyk J.L."/>
            <person name="Rokas A."/>
            <person name="Carro J."/>
            <person name="Camarero S."/>
            <person name="Ferreira P."/>
            <person name="Molpeceres G."/>
            <person name="Ruiz-Duenas F.J."/>
            <person name="Serrano A."/>
            <person name="Henrissat B."/>
            <person name="Drula E."/>
            <person name="Hughes K.W."/>
            <person name="Mata J.L."/>
            <person name="Ishikawa N.K."/>
            <person name="Vargas-Isla R."/>
            <person name="Ushijima S."/>
            <person name="Smith C.A."/>
            <person name="Ahrendt S."/>
            <person name="Andreopoulos W."/>
            <person name="He G."/>
            <person name="Labutti K."/>
            <person name="Lipzen A."/>
            <person name="Ng V."/>
            <person name="Sandor L."/>
            <person name="Barry K."/>
            <person name="Martinez A.T."/>
            <person name="Xiao Y."/>
            <person name="Gibbons J.G."/>
            <person name="Terashima K."/>
            <person name="Hibbett D.S."/>
            <person name="Grigoriev I.V."/>
        </authorList>
    </citation>
    <scope>NUCLEOTIDE SEQUENCE</scope>
    <source>
        <strain evidence="14">TFB10291</strain>
    </source>
</reference>
<evidence type="ECO:0000256" key="13">
    <source>
        <dbReference type="SAM" id="SignalP"/>
    </source>
</evidence>
<evidence type="ECO:0000313" key="14">
    <source>
        <dbReference type="EMBL" id="KAJ3782685.1"/>
    </source>
</evidence>
<evidence type="ECO:0008006" key="16">
    <source>
        <dbReference type="Google" id="ProtNLM"/>
    </source>
</evidence>
<name>A0AA38KMT9_9AGAR</name>
<keyword evidence="15" id="KW-1185">Reference proteome</keyword>
<dbReference type="AlphaFoldDB" id="A0AA38KMT9"/>
<feature type="chain" id="PRO_5041419721" description="Karyogamy protein 5" evidence="13">
    <location>
        <begin position="24"/>
        <end position="447"/>
    </location>
</feature>
<comment type="caution">
    <text evidence="14">The sequence shown here is derived from an EMBL/GenBank/DDBJ whole genome shotgun (WGS) entry which is preliminary data.</text>
</comment>
<feature type="signal peptide" evidence="13">
    <location>
        <begin position="1"/>
        <end position="23"/>
    </location>
</feature>
<sequence length="447" mass="50703">MHLFSFVATFYCLYATSAPPVLASAPRGSLESNRQMSLKENLDSPRRTLVEVGSGIGGFSWTSMNTLKDCFRKAAGSIQTRCAELDMNEEERVVAAISMTLCELATAKHHAPPMECDVFSARLHEPSYQSGFSEQQNEEFENSRGKCVNALSRSAQFWSSYSGYLREIHNAKEIFRNISLNQDVFLQMVVDREHVNKAHAERWSAYFDDAADIANEISLLTQRIQAEASGAIEELQKHGIDTLGIVSRSLSEFRSQVENDHSDQVKEINSALAGLSERHSHDLQAIVPELEIIMHELITQSFETARKEQGSVLNELTTSVQDQWRVLYSEFSAMHELSDVLDRLAERTNEHMEVFDVKAEELKEKLLPPPTKEDQAWFSYESVTSERWWKGKLVSVLGFLIRGASLSSWTNSPFLQMLEIIWIVTFWLLRQSLSTITASFYSFISGF</sequence>
<keyword evidence="10" id="KW-0472">Membrane</keyword>
<comment type="subcellular location">
    <subcellularLocation>
        <location evidence="3">Endoplasmic reticulum membrane</location>
    </subcellularLocation>
    <subcellularLocation>
        <location evidence="2">Nucleus membrane</location>
    </subcellularLocation>
</comment>
<dbReference type="GO" id="GO:0005789">
    <property type="term" value="C:endoplasmic reticulum membrane"/>
    <property type="evidence" value="ECO:0007669"/>
    <property type="project" value="UniProtKB-SubCell"/>
</dbReference>
<dbReference type="PANTHER" id="PTHR28012">
    <property type="entry name" value="NUCLEAR FUSION PROTEIN KAR5"/>
    <property type="match status" value="1"/>
</dbReference>
<comment type="function">
    <text evidence="1">Required for nuclear membrane fusion during karyogamy.</text>
</comment>
<keyword evidence="11" id="KW-0325">Glycoprotein</keyword>
<dbReference type="GO" id="GO:0048288">
    <property type="term" value="P:nuclear membrane fusion involved in karyogamy"/>
    <property type="evidence" value="ECO:0007669"/>
    <property type="project" value="InterPro"/>
</dbReference>
<dbReference type="PANTHER" id="PTHR28012:SF1">
    <property type="entry name" value="NUCLEAR FUSION PROTEIN KAR5"/>
    <property type="match status" value="1"/>
</dbReference>
<comment type="similarity">
    <text evidence="4">Belongs to the KAR5 family.</text>
</comment>
<keyword evidence="9" id="KW-1133">Transmembrane helix</keyword>
<evidence type="ECO:0000256" key="8">
    <source>
        <dbReference type="ARBA" id="ARBA00022824"/>
    </source>
</evidence>
<dbReference type="GO" id="GO:0000742">
    <property type="term" value="P:karyogamy involved in conjugation with cellular fusion"/>
    <property type="evidence" value="ECO:0007669"/>
    <property type="project" value="InterPro"/>
</dbReference>
<evidence type="ECO:0000256" key="1">
    <source>
        <dbReference type="ARBA" id="ARBA00003389"/>
    </source>
</evidence>
<evidence type="ECO:0000256" key="12">
    <source>
        <dbReference type="ARBA" id="ARBA00023242"/>
    </source>
</evidence>
<dbReference type="Proteomes" id="UP001163798">
    <property type="component" value="Unassembled WGS sequence"/>
</dbReference>
<dbReference type="EMBL" id="MU793460">
    <property type="protein sequence ID" value="KAJ3782685.1"/>
    <property type="molecule type" value="Genomic_DNA"/>
</dbReference>
<evidence type="ECO:0000256" key="4">
    <source>
        <dbReference type="ARBA" id="ARBA00010473"/>
    </source>
</evidence>